<reference evidence="1 2" key="1">
    <citation type="submission" date="2018-08" db="EMBL/GenBank/DDBJ databases">
        <title>Recombination of ecologically and evolutionarily significant loci maintains genetic cohesion in the Pseudomonas syringae species complex.</title>
        <authorList>
            <person name="Dillon M."/>
            <person name="Thakur S."/>
            <person name="Almeida R.N.D."/>
            <person name="Weir B.S."/>
            <person name="Guttman D.S."/>
        </authorList>
    </citation>
    <scope>NUCLEOTIDE SEQUENCE [LARGE SCALE GENOMIC DNA]</scope>
    <source>
        <strain evidence="1 2">ICMP 11288</strain>
    </source>
</reference>
<dbReference type="EMBL" id="RBRL01000217">
    <property type="protein sequence ID" value="RMQ87979.1"/>
    <property type="molecule type" value="Genomic_DNA"/>
</dbReference>
<evidence type="ECO:0000313" key="1">
    <source>
        <dbReference type="EMBL" id="RMQ87979.1"/>
    </source>
</evidence>
<organism evidence="1 2">
    <name type="scientific">Pseudomonas salomonii</name>
    <dbReference type="NCBI Taxonomy" id="191391"/>
    <lineage>
        <taxon>Bacteria</taxon>
        <taxon>Pseudomonadati</taxon>
        <taxon>Pseudomonadota</taxon>
        <taxon>Gammaproteobacteria</taxon>
        <taxon>Pseudomonadales</taxon>
        <taxon>Pseudomonadaceae</taxon>
        <taxon>Pseudomonas</taxon>
    </lineage>
</organism>
<protein>
    <submittedName>
        <fullName evidence="1">Uncharacterized protein</fullName>
    </submittedName>
</protein>
<gene>
    <name evidence="1" type="ORF">ALP97_200240</name>
</gene>
<comment type="caution">
    <text evidence="1">The sequence shown here is derived from an EMBL/GenBank/DDBJ whole genome shotgun (WGS) entry which is preliminary data.</text>
</comment>
<dbReference type="Proteomes" id="UP000277179">
    <property type="component" value="Unassembled WGS sequence"/>
</dbReference>
<name>A0A3M4QC21_9PSED</name>
<accession>A0A3M4QC21</accession>
<proteinExistence type="predicted"/>
<sequence length="45" mass="4754">MGNIPSGDKAGKPASPFLALSKVMLPQSFRATGLLAGELSRRMNH</sequence>
<evidence type="ECO:0000313" key="2">
    <source>
        <dbReference type="Proteomes" id="UP000277179"/>
    </source>
</evidence>
<dbReference type="AlphaFoldDB" id="A0A3M4QC21"/>